<evidence type="ECO:0000313" key="8">
    <source>
        <dbReference type="EMBL" id="QDS88238.1"/>
    </source>
</evidence>
<evidence type="ECO:0000256" key="4">
    <source>
        <dbReference type="ARBA" id="ARBA00022840"/>
    </source>
</evidence>
<dbReference type="EMBL" id="CP036261">
    <property type="protein sequence ID" value="QDS88238.1"/>
    <property type="molecule type" value="Genomic_DNA"/>
</dbReference>
<keyword evidence="1 8" id="KW-0808">Transferase</keyword>
<dbReference type="SMART" id="SM00220">
    <property type="entry name" value="S_TKc"/>
    <property type="match status" value="1"/>
</dbReference>
<dbReference type="EC" id="2.7.11.1" evidence="8"/>
<dbReference type="Gene3D" id="1.25.40.10">
    <property type="entry name" value="Tetratricopeptide repeat domain"/>
    <property type="match status" value="2"/>
</dbReference>
<dbReference type="KEGG" id="ruv:EC9_24260"/>
<keyword evidence="2 5" id="KW-0547">Nucleotide-binding</keyword>
<evidence type="ECO:0000256" key="2">
    <source>
        <dbReference type="ARBA" id="ARBA00022741"/>
    </source>
</evidence>
<feature type="domain" description="Protein kinase" evidence="7">
    <location>
        <begin position="89"/>
        <end position="365"/>
    </location>
</feature>
<evidence type="ECO:0000313" key="9">
    <source>
        <dbReference type="Proteomes" id="UP000319557"/>
    </source>
</evidence>
<protein>
    <submittedName>
        <fullName evidence="8">Serine/threonine-protein kinase PrkC</fullName>
        <ecNumber evidence="8">2.7.11.1</ecNumber>
    </submittedName>
</protein>
<dbReference type="PANTHER" id="PTHR43289">
    <property type="entry name" value="MITOGEN-ACTIVATED PROTEIN KINASE KINASE KINASE 20-RELATED"/>
    <property type="match status" value="1"/>
</dbReference>
<keyword evidence="6" id="KW-0812">Transmembrane</keyword>
<feature type="binding site" evidence="5">
    <location>
        <position position="118"/>
    </location>
    <ligand>
        <name>ATP</name>
        <dbReference type="ChEBI" id="CHEBI:30616"/>
    </ligand>
</feature>
<dbReference type="CDD" id="cd14014">
    <property type="entry name" value="STKc_PknB_like"/>
    <property type="match status" value="1"/>
</dbReference>
<accession>A0A517M040</accession>
<gene>
    <name evidence="8" type="primary">prkC_7</name>
    <name evidence="8" type="ORF">EC9_24260</name>
</gene>
<evidence type="ECO:0000256" key="5">
    <source>
        <dbReference type="PROSITE-ProRule" id="PRU10141"/>
    </source>
</evidence>
<dbReference type="InterPro" id="IPR011990">
    <property type="entry name" value="TPR-like_helical_dom_sf"/>
</dbReference>
<dbReference type="SUPFAM" id="SSF48452">
    <property type="entry name" value="TPR-like"/>
    <property type="match status" value="2"/>
</dbReference>
<dbReference type="InterPro" id="IPR019734">
    <property type="entry name" value="TPR_rpt"/>
</dbReference>
<keyword evidence="6" id="KW-1133">Transmembrane helix</keyword>
<dbReference type="Gene3D" id="3.30.200.20">
    <property type="entry name" value="Phosphorylase Kinase, domain 1"/>
    <property type="match status" value="1"/>
</dbReference>
<keyword evidence="3 8" id="KW-0418">Kinase</keyword>
<dbReference type="PROSITE" id="PS00107">
    <property type="entry name" value="PROTEIN_KINASE_ATP"/>
    <property type="match status" value="1"/>
</dbReference>
<reference evidence="8 9" key="1">
    <citation type="submission" date="2019-02" db="EMBL/GenBank/DDBJ databases">
        <title>Deep-cultivation of Planctomycetes and their phenomic and genomic characterization uncovers novel biology.</title>
        <authorList>
            <person name="Wiegand S."/>
            <person name="Jogler M."/>
            <person name="Boedeker C."/>
            <person name="Pinto D."/>
            <person name="Vollmers J."/>
            <person name="Rivas-Marin E."/>
            <person name="Kohn T."/>
            <person name="Peeters S.H."/>
            <person name="Heuer A."/>
            <person name="Rast P."/>
            <person name="Oberbeckmann S."/>
            <person name="Bunk B."/>
            <person name="Jeske O."/>
            <person name="Meyerdierks A."/>
            <person name="Storesund J.E."/>
            <person name="Kallscheuer N."/>
            <person name="Luecker S."/>
            <person name="Lage O.M."/>
            <person name="Pohl T."/>
            <person name="Merkel B.J."/>
            <person name="Hornburger P."/>
            <person name="Mueller R.-W."/>
            <person name="Bruemmer F."/>
            <person name="Labrenz M."/>
            <person name="Spormann A.M."/>
            <person name="Op den Camp H."/>
            <person name="Overmann J."/>
            <person name="Amann R."/>
            <person name="Jetten M.S.M."/>
            <person name="Mascher T."/>
            <person name="Medema M.H."/>
            <person name="Devos D.P."/>
            <person name="Kaster A.-K."/>
            <person name="Ovreas L."/>
            <person name="Rohde M."/>
            <person name="Galperin M.Y."/>
            <person name="Jogler C."/>
        </authorList>
    </citation>
    <scope>NUCLEOTIDE SEQUENCE [LARGE SCALE GENOMIC DNA]</scope>
    <source>
        <strain evidence="8 9">EC9</strain>
    </source>
</reference>
<organism evidence="8 9">
    <name type="scientific">Rosistilla ulvae</name>
    <dbReference type="NCBI Taxonomy" id="1930277"/>
    <lineage>
        <taxon>Bacteria</taxon>
        <taxon>Pseudomonadati</taxon>
        <taxon>Planctomycetota</taxon>
        <taxon>Planctomycetia</taxon>
        <taxon>Pirellulales</taxon>
        <taxon>Pirellulaceae</taxon>
        <taxon>Rosistilla</taxon>
    </lineage>
</organism>
<dbReference type="InterPro" id="IPR017441">
    <property type="entry name" value="Protein_kinase_ATP_BS"/>
</dbReference>
<evidence type="ECO:0000256" key="6">
    <source>
        <dbReference type="SAM" id="Phobius"/>
    </source>
</evidence>
<keyword evidence="9" id="KW-1185">Reference proteome</keyword>
<dbReference type="RefSeq" id="WP_145345339.1">
    <property type="nucleotide sequence ID" value="NZ_CP036261.1"/>
</dbReference>
<dbReference type="GO" id="GO:0004674">
    <property type="term" value="F:protein serine/threonine kinase activity"/>
    <property type="evidence" value="ECO:0007669"/>
    <property type="project" value="UniProtKB-EC"/>
</dbReference>
<dbReference type="PROSITE" id="PS50011">
    <property type="entry name" value="PROTEIN_KINASE_DOM"/>
    <property type="match status" value="1"/>
</dbReference>
<evidence type="ECO:0000256" key="3">
    <source>
        <dbReference type="ARBA" id="ARBA00022777"/>
    </source>
</evidence>
<evidence type="ECO:0000256" key="1">
    <source>
        <dbReference type="ARBA" id="ARBA00022679"/>
    </source>
</evidence>
<sequence>MNGPDNSTACLDGLSPADQDQLVELLDQYLIASEEGRQPDIESIVAQHPHLETPLRQYLAGLNLIQQANNTQIQQSFSETQRASQLVDYELGPEIGRGAMGIVYAATDKRTGRAVALKILAFGSSLDAGLIERFAREARAAQSLSHPNIVPVYDIGCDDAVHYYSMQRIEGDSLDQHIAAARSRRRDAADSASGSLLSGDDRFRQIALRCAEIADALYQAHRNGIIHRDIKPSNVLRDRDGKLWLTDFGLVRIHQEQSLTKTGDLIGTYRYMSPEQARGRVDLIGPHTDVYGLGATLYEMLALRPLFRGDDSARLLRRIDQNTPQPPRHWDPRIPRDLETIVLKAIRADHTQRYASAKELADDLTRFAEGNRILARRESVAIRFARRFRRHARSFAAIAAGLILMLAAGFGLNHLLTIDRAPTAAAVDPTMRQKIAELQLTELQQAEGTAAMVDAKYRQLIESLDAPEERTDQRRLRCRAENQWATVCIARGDLETADDLMRQAVASAERLPEMAINRPVKGLTLVNLARLRAAQNDLPAARGAFAQASDVLGPETDSMTSSRLIVALNDLCMELKGRGATDAAIEVAGELNRLCNIDNKRDDRSLNQLRQASIARNNLGALLFETNDFAGSAIAYDESIALFEQMLESFPWNNDLRREYAVALNNLGRAQAANDEVEAAEETFLQAIAIIDPLYQADDDDAELAYQAGGIWNNLSVLQRRTGDIAASQTALNNARQRAQRAVALQPQALQYRNALSRIEQNQNAEPRVDHEL</sequence>
<keyword evidence="6" id="KW-0472">Membrane</keyword>
<dbReference type="InterPro" id="IPR011009">
    <property type="entry name" value="Kinase-like_dom_sf"/>
</dbReference>
<dbReference type="InterPro" id="IPR000719">
    <property type="entry name" value="Prot_kinase_dom"/>
</dbReference>
<dbReference type="AlphaFoldDB" id="A0A517M040"/>
<dbReference type="GO" id="GO:0005524">
    <property type="term" value="F:ATP binding"/>
    <property type="evidence" value="ECO:0007669"/>
    <property type="project" value="UniProtKB-UniRule"/>
</dbReference>
<dbReference type="PANTHER" id="PTHR43289:SF6">
    <property type="entry name" value="SERINE_THREONINE-PROTEIN KINASE NEKL-3"/>
    <property type="match status" value="1"/>
</dbReference>
<proteinExistence type="predicted"/>
<dbReference type="Proteomes" id="UP000319557">
    <property type="component" value="Chromosome"/>
</dbReference>
<evidence type="ECO:0000259" key="7">
    <source>
        <dbReference type="PROSITE" id="PS50011"/>
    </source>
</evidence>
<dbReference type="OrthoDB" id="6111975at2"/>
<feature type="transmembrane region" description="Helical" evidence="6">
    <location>
        <begin position="395"/>
        <end position="416"/>
    </location>
</feature>
<dbReference type="Pfam" id="PF00069">
    <property type="entry name" value="Pkinase"/>
    <property type="match status" value="1"/>
</dbReference>
<dbReference type="SMART" id="SM00028">
    <property type="entry name" value="TPR"/>
    <property type="match status" value="2"/>
</dbReference>
<dbReference type="Gene3D" id="1.10.510.10">
    <property type="entry name" value="Transferase(Phosphotransferase) domain 1"/>
    <property type="match status" value="1"/>
</dbReference>
<dbReference type="SUPFAM" id="SSF56112">
    <property type="entry name" value="Protein kinase-like (PK-like)"/>
    <property type="match status" value="1"/>
</dbReference>
<name>A0A517M040_9BACT</name>
<keyword evidence="4 5" id="KW-0067">ATP-binding</keyword>